<dbReference type="Pfam" id="PF06996">
    <property type="entry name" value="T6SS_TssG"/>
    <property type="match status" value="1"/>
</dbReference>
<dbReference type="NCBIfam" id="TIGR03347">
    <property type="entry name" value="VI_chp_1"/>
    <property type="match status" value="1"/>
</dbReference>
<organism evidence="1 2">
    <name type="scientific">Neisseria oralis</name>
    <dbReference type="NCBI Taxonomy" id="1107316"/>
    <lineage>
        <taxon>Bacteria</taxon>
        <taxon>Pseudomonadati</taxon>
        <taxon>Pseudomonadota</taxon>
        <taxon>Betaproteobacteria</taxon>
        <taxon>Neisseriales</taxon>
        <taxon>Neisseriaceae</taxon>
        <taxon>Neisseria</taxon>
    </lineage>
</organism>
<accession>A0ABW8Q677</accession>
<keyword evidence="2" id="KW-1185">Reference proteome</keyword>
<dbReference type="EMBL" id="JBJGEB010000018">
    <property type="protein sequence ID" value="MFK7643102.1"/>
    <property type="molecule type" value="Genomic_DNA"/>
</dbReference>
<proteinExistence type="predicted"/>
<dbReference type="RefSeq" id="WP_405387209.1">
    <property type="nucleotide sequence ID" value="NZ_JBJGEB010000018.1"/>
</dbReference>
<dbReference type="Proteomes" id="UP001621964">
    <property type="component" value="Unassembled WGS sequence"/>
</dbReference>
<dbReference type="InterPro" id="IPR010732">
    <property type="entry name" value="T6SS_TssG-like"/>
</dbReference>
<reference evidence="1 2" key="1">
    <citation type="submission" date="2024-11" db="EMBL/GenBank/DDBJ databases">
        <authorList>
            <person name="Mikucki A.G."/>
            <person name="Kahler C.M."/>
        </authorList>
    </citation>
    <scope>NUCLEOTIDE SEQUENCE [LARGE SCALE GENOMIC DNA]</scope>
    <source>
        <strain evidence="1 2">EXNM717</strain>
    </source>
</reference>
<dbReference type="PANTHER" id="PTHR35564:SF4">
    <property type="entry name" value="CYTOPLASMIC PROTEIN"/>
    <property type="match status" value="1"/>
</dbReference>
<protein>
    <submittedName>
        <fullName evidence="1">Type VI secretion system baseplate subunit TssG</fullName>
    </submittedName>
</protein>
<evidence type="ECO:0000313" key="2">
    <source>
        <dbReference type="Proteomes" id="UP001621964"/>
    </source>
</evidence>
<name>A0ABW8Q677_9NEIS</name>
<sequence length="348" mass="39853">MKTSSDEKNTIGENSLSEDLWNEDLTNFLHRVSAQPYKYDYFSLLRQLEGVKFVTGNKAFGKSTSPKLEKIRIRQEPSLIFAPRNIHSVNLTANYAEISINGFGLFGPSGPLPLHITEYAYERQHQHGDRTWTEFTNIFQHRLAILFYRAWANAQSIVSLDKNSENRFGKYIACFNGLYSPSTQSKEKIHPFSKCYFAGLLLRQSRSAANLQKLLTQYFKVPTNIQTNIGYWIDVPEEKTLIGISSYPLGTGLLLGDKLYDVQSKFRIIIGPLTLDAYQSFFKNGYNTLRLKEWIRIFLADEYEWDVQPILMQKEIPPCTLGGDTQLGLSTWLGTVEHDAEDLIVQSH</sequence>
<evidence type="ECO:0000313" key="1">
    <source>
        <dbReference type="EMBL" id="MFK7643102.1"/>
    </source>
</evidence>
<comment type="caution">
    <text evidence="1">The sequence shown here is derived from an EMBL/GenBank/DDBJ whole genome shotgun (WGS) entry which is preliminary data.</text>
</comment>
<dbReference type="PANTHER" id="PTHR35564">
    <property type="match status" value="1"/>
</dbReference>
<gene>
    <name evidence="1" type="primary">tssG</name>
    <name evidence="1" type="ORF">ACI43T_11500</name>
</gene>